<protein>
    <submittedName>
        <fullName evidence="5">GFA family protein</fullName>
    </submittedName>
</protein>
<evidence type="ECO:0000313" key="5">
    <source>
        <dbReference type="EMBL" id="GAA5080463.1"/>
    </source>
</evidence>
<comment type="caution">
    <text evidence="5">The sequence shown here is derived from an EMBL/GenBank/DDBJ whole genome shotgun (WGS) entry which is preliminary data.</text>
</comment>
<reference evidence="6" key="1">
    <citation type="journal article" date="2019" name="Int. J. Syst. Evol. Microbiol.">
        <title>The Global Catalogue of Microorganisms (GCM) 10K type strain sequencing project: providing services to taxonomists for standard genome sequencing and annotation.</title>
        <authorList>
            <consortium name="The Broad Institute Genomics Platform"/>
            <consortium name="The Broad Institute Genome Sequencing Center for Infectious Disease"/>
            <person name="Wu L."/>
            <person name="Ma J."/>
        </authorList>
    </citation>
    <scope>NUCLEOTIDE SEQUENCE [LARGE SCALE GENOMIC DNA]</scope>
    <source>
        <strain evidence="6">JCM 19212</strain>
    </source>
</reference>
<feature type="domain" description="CENP-V/GFA" evidence="4">
    <location>
        <begin position="4"/>
        <end position="112"/>
    </location>
</feature>
<keyword evidence="2" id="KW-0479">Metal-binding</keyword>
<dbReference type="PROSITE" id="PS51891">
    <property type="entry name" value="CENP_V_GFA"/>
    <property type="match status" value="1"/>
</dbReference>
<evidence type="ECO:0000313" key="6">
    <source>
        <dbReference type="Proteomes" id="UP001501083"/>
    </source>
</evidence>
<evidence type="ECO:0000256" key="2">
    <source>
        <dbReference type="ARBA" id="ARBA00022723"/>
    </source>
</evidence>
<keyword evidence="6" id="KW-1185">Reference proteome</keyword>
<accession>A0ABP9LPJ3</accession>
<organism evidence="5 6">
    <name type="scientific">Lysobacter panacisoli</name>
    <dbReference type="NCBI Taxonomy" id="1255263"/>
    <lineage>
        <taxon>Bacteria</taxon>
        <taxon>Pseudomonadati</taxon>
        <taxon>Pseudomonadota</taxon>
        <taxon>Gammaproteobacteria</taxon>
        <taxon>Lysobacterales</taxon>
        <taxon>Lysobacteraceae</taxon>
        <taxon>Lysobacter</taxon>
    </lineage>
</organism>
<keyword evidence="3" id="KW-0862">Zinc</keyword>
<dbReference type="EMBL" id="BAABKY010000004">
    <property type="protein sequence ID" value="GAA5080463.1"/>
    <property type="molecule type" value="Genomic_DNA"/>
</dbReference>
<dbReference type="Pfam" id="PF04828">
    <property type="entry name" value="GFA"/>
    <property type="match status" value="1"/>
</dbReference>
<proteinExistence type="inferred from homology"/>
<dbReference type="PANTHER" id="PTHR28620">
    <property type="entry name" value="CENTROMERE PROTEIN V"/>
    <property type="match status" value="1"/>
</dbReference>
<dbReference type="Gene3D" id="2.170.150.70">
    <property type="match status" value="1"/>
</dbReference>
<evidence type="ECO:0000256" key="3">
    <source>
        <dbReference type="ARBA" id="ARBA00022833"/>
    </source>
</evidence>
<dbReference type="RefSeq" id="WP_158982218.1">
    <property type="nucleotide sequence ID" value="NZ_BAABKY010000004.1"/>
</dbReference>
<gene>
    <name evidence="5" type="ORF">GCM10025759_29680</name>
</gene>
<dbReference type="SUPFAM" id="SSF51316">
    <property type="entry name" value="Mss4-like"/>
    <property type="match status" value="1"/>
</dbReference>
<dbReference type="InterPro" id="IPR052355">
    <property type="entry name" value="CENP-V-like"/>
</dbReference>
<evidence type="ECO:0000256" key="1">
    <source>
        <dbReference type="ARBA" id="ARBA00005495"/>
    </source>
</evidence>
<dbReference type="InterPro" id="IPR011057">
    <property type="entry name" value="Mss4-like_sf"/>
</dbReference>
<dbReference type="InterPro" id="IPR006913">
    <property type="entry name" value="CENP-V/GFA"/>
</dbReference>
<evidence type="ECO:0000259" key="4">
    <source>
        <dbReference type="PROSITE" id="PS51891"/>
    </source>
</evidence>
<name>A0ABP9LPJ3_9GAMM</name>
<dbReference type="PANTHER" id="PTHR28620:SF1">
    <property type="entry name" value="CENP-V_GFA DOMAIN-CONTAINING PROTEIN"/>
    <property type="match status" value="1"/>
</dbReference>
<comment type="similarity">
    <text evidence="1">Belongs to the Gfa family.</text>
</comment>
<dbReference type="Proteomes" id="UP001501083">
    <property type="component" value="Unassembled WGS sequence"/>
</dbReference>
<sequence length="116" mass="12880">MATYEGGCHCGRIAYTVEGEIDQVIDCNCSMCSRRGGLLWFVPREAFTLKTKEGDYGTYTFNTHRLQHHFCQTCGSSPFTEGQKPDGTSMVAINARCLEGVEPSSLKVVQFDGRSR</sequence>